<gene>
    <name evidence="1" type="ORF">TM35_000352300</name>
</gene>
<protein>
    <submittedName>
        <fullName evidence="1">Uncharacterized protein</fullName>
    </submittedName>
</protein>
<organism evidence="1 2">
    <name type="scientific">Trypanosoma theileri</name>
    <dbReference type="NCBI Taxonomy" id="67003"/>
    <lineage>
        <taxon>Eukaryota</taxon>
        <taxon>Discoba</taxon>
        <taxon>Euglenozoa</taxon>
        <taxon>Kinetoplastea</taxon>
        <taxon>Metakinetoplastina</taxon>
        <taxon>Trypanosomatida</taxon>
        <taxon>Trypanosomatidae</taxon>
        <taxon>Trypanosoma</taxon>
    </lineage>
</organism>
<evidence type="ECO:0000313" key="2">
    <source>
        <dbReference type="Proteomes" id="UP000192257"/>
    </source>
</evidence>
<dbReference type="VEuPathDB" id="TriTrypDB:TM35_000352300"/>
<sequence>MDEMSVKLHRKQFTLSDTHTNTQSTRIRDSCYQGKAICMYTVFNSKYAAWVSIQCHCTVVYFPHSVILQDKGHLMHNELCSIQYQYSISSEEDSFIHHNADIKYMFMFGWSQSACNTTLH</sequence>
<accession>A0A1X0NLA7</accession>
<dbReference type="RefSeq" id="XP_028879552.1">
    <property type="nucleotide sequence ID" value="XM_029029283.1"/>
</dbReference>
<dbReference type="EMBL" id="NBCO01000035">
    <property type="protein sequence ID" value="ORC85486.1"/>
    <property type="molecule type" value="Genomic_DNA"/>
</dbReference>
<comment type="caution">
    <text evidence="1">The sequence shown here is derived from an EMBL/GenBank/DDBJ whole genome shotgun (WGS) entry which is preliminary data.</text>
</comment>
<proteinExistence type="predicted"/>
<dbReference type="Proteomes" id="UP000192257">
    <property type="component" value="Unassembled WGS sequence"/>
</dbReference>
<dbReference type="AlphaFoldDB" id="A0A1X0NLA7"/>
<dbReference type="GeneID" id="39989063"/>
<reference evidence="1 2" key="1">
    <citation type="submission" date="2017-03" db="EMBL/GenBank/DDBJ databases">
        <title>An alternative strategy for trypanosome survival in the mammalian bloodstream revealed through genome and transcriptome analysis of the ubiquitous bovine parasite Trypanosoma (Megatrypanum) theileri.</title>
        <authorList>
            <person name="Kelly S."/>
            <person name="Ivens A."/>
            <person name="Mott A."/>
            <person name="O'Neill E."/>
            <person name="Emms D."/>
            <person name="Macleod O."/>
            <person name="Voorheis P."/>
            <person name="Matthews J."/>
            <person name="Matthews K."/>
            <person name="Carrington M."/>
        </authorList>
    </citation>
    <scope>NUCLEOTIDE SEQUENCE [LARGE SCALE GENOMIC DNA]</scope>
    <source>
        <strain evidence="1">Edinburgh</strain>
    </source>
</reference>
<name>A0A1X0NLA7_9TRYP</name>
<keyword evidence="2" id="KW-1185">Reference proteome</keyword>
<evidence type="ECO:0000313" key="1">
    <source>
        <dbReference type="EMBL" id="ORC85486.1"/>
    </source>
</evidence>